<keyword evidence="6" id="KW-1185">Reference proteome</keyword>
<sequence>MGMDIGIRHLRTTVAVADLGGYTAAARELRVAQSSVSRTVLEVERQLGVSLFDRTTRTVRPTADGEQFLAIARRLLADFDTALNHFDGYLAGTRGTVSVAALPSLAGTLLPPVISAFRAERAGVVVTIRDGLSREVLGHVAEGTVDMAVTVAATVPPPLRARRVATDRFACVFPRGHRFAERAELTWADLAAEPFVAFDPTSSIRTYVDRTLSAREVPTGPVTEARNIGAVAGLVGAGLGVSAVPGLVLPMMAFADLDQRPLTGPVVERDLCLIHDPARPLSRPALALMELLASARSQRLRLPPGAEWA</sequence>
<dbReference type="OrthoDB" id="7278199at2"/>
<dbReference type="PANTHER" id="PTHR30419">
    <property type="entry name" value="HTH-TYPE TRANSCRIPTIONAL REGULATOR YBHD"/>
    <property type="match status" value="1"/>
</dbReference>
<reference evidence="5 6" key="1">
    <citation type="submission" date="2016-10" db="EMBL/GenBank/DDBJ databases">
        <authorList>
            <person name="de Groot N.N."/>
        </authorList>
    </citation>
    <scope>NUCLEOTIDE SEQUENCE [LARGE SCALE GENOMIC DNA]</scope>
    <source>
        <strain evidence="5 6">CGMCC 4.5506</strain>
    </source>
</reference>
<organism evidence="5 6">
    <name type="scientific">Prauserella marina</name>
    <dbReference type="NCBI Taxonomy" id="530584"/>
    <lineage>
        <taxon>Bacteria</taxon>
        <taxon>Bacillati</taxon>
        <taxon>Actinomycetota</taxon>
        <taxon>Actinomycetes</taxon>
        <taxon>Pseudonocardiales</taxon>
        <taxon>Pseudonocardiaceae</taxon>
        <taxon>Prauserella</taxon>
    </lineage>
</organism>
<accession>A0A222VPU2</accession>
<dbReference type="PANTHER" id="PTHR30419:SF8">
    <property type="entry name" value="NITROGEN ASSIMILATION TRANSCRIPTIONAL ACTIVATOR-RELATED"/>
    <property type="match status" value="1"/>
</dbReference>
<dbReference type="KEGG" id="pmad:BAY61_13815"/>
<dbReference type="Pfam" id="PF00126">
    <property type="entry name" value="HTH_1"/>
    <property type="match status" value="1"/>
</dbReference>
<dbReference type="GO" id="GO:0003677">
    <property type="term" value="F:DNA binding"/>
    <property type="evidence" value="ECO:0007669"/>
    <property type="project" value="UniProtKB-KW"/>
</dbReference>
<dbReference type="GO" id="GO:0005829">
    <property type="term" value="C:cytosol"/>
    <property type="evidence" value="ECO:0007669"/>
    <property type="project" value="TreeGrafter"/>
</dbReference>
<dbReference type="InterPro" id="IPR000847">
    <property type="entry name" value="LysR_HTH_N"/>
</dbReference>
<dbReference type="InterPro" id="IPR005119">
    <property type="entry name" value="LysR_subst-bd"/>
</dbReference>
<dbReference type="GO" id="GO:0003700">
    <property type="term" value="F:DNA-binding transcription factor activity"/>
    <property type="evidence" value="ECO:0007669"/>
    <property type="project" value="InterPro"/>
</dbReference>
<protein>
    <submittedName>
        <fullName evidence="5">DNA-binding transcriptional regulator, LysR family</fullName>
    </submittedName>
</protein>
<keyword evidence="4" id="KW-0804">Transcription</keyword>
<keyword evidence="3 5" id="KW-0238">DNA-binding</keyword>
<dbReference type="FunFam" id="1.10.10.10:FF:000001">
    <property type="entry name" value="LysR family transcriptional regulator"/>
    <property type="match status" value="1"/>
</dbReference>
<dbReference type="RefSeq" id="WP_091797988.1">
    <property type="nucleotide sequence ID" value="NZ_CP016353.1"/>
</dbReference>
<dbReference type="Proteomes" id="UP000199494">
    <property type="component" value="Unassembled WGS sequence"/>
</dbReference>
<dbReference type="PROSITE" id="PS50931">
    <property type="entry name" value="HTH_LYSR"/>
    <property type="match status" value="1"/>
</dbReference>
<dbReference type="Pfam" id="PF03466">
    <property type="entry name" value="LysR_substrate"/>
    <property type="match status" value="1"/>
</dbReference>
<dbReference type="EMBL" id="FMZE01000001">
    <property type="protein sequence ID" value="SDC28829.1"/>
    <property type="molecule type" value="Genomic_DNA"/>
</dbReference>
<gene>
    <name evidence="5" type="ORF">SAMN05421630_1011148</name>
</gene>
<evidence type="ECO:0000313" key="6">
    <source>
        <dbReference type="Proteomes" id="UP000199494"/>
    </source>
</evidence>
<name>A0A222VPU2_9PSEU</name>
<dbReference type="PRINTS" id="PR00039">
    <property type="entry name" value="HTHLYSR"/>
</dbReference>
<evidence type="ECO:0000256" key="4">
    <source>
        <dbReference type="ARBA" id="ARBA00023163"/>
    </source>
</evidence>
<dbReference type="CDD" id="cd08440">
    <property type="entry name" value="PBP2_LTTR_like_4"/>
    <property type="match status" value="1"/>
</dbReference>
<dbReference type="InterPro" id="IPR036388">
    <property type="entry name" value="WH-like_DNA-bd_sf"/>
</dbReference>
<proteinExistence type="inferred from homology"/>
<dbReference type="AlphaFoldDB" id="A0A222VPU2"/>
<keyword evidence="2" id="KW-0805">Transcription regulation</keyword>
<comment type="similarity">
    <text evidence="1">Belongs to the LysR transcriptional regulatory family.</text>
</comment>
<dbReference type="Gene3D" id="3.40.190.290">
    <property type="match status" value="1"/>
</dbReference>
<evidence type="ECO:0000313" key="5">
    <source>
        <dbReference type="EMBL" id="SDC28829.1"/>
    </source>
</evidence>
<dbReference type="InterPro" id="IPR036390">
    <property type="entry name" value="WH_DNA-bd_sf"/>
</dbReference>
<dbReference type="Gene3D" id="1.10.10.10">
    <property type="entry name" value="Winged helix-like DNA-binding domain superfamily/Winged helix DNA-binding domain"/>
    <property type="match status" value="1"/>
</dbReference>
<dbReference type="SUPFAM" id="SSF53850">
    <property type="entry name" value="Periplasmic binding protein-like II"/>
    <property type="match status" value="1"/>
</dbReference>
<evidence type="ECO:0000256" key="3">
    <source>
        <dbReference type="ARBA" id="ARBA00023125"/>
    </source>
</evidence>
<dbReference type="InterPro" id="IPR050950">
    <property type="entry name" value="HTH-type_LysR_regulators"/>
</dbReference>
<dbReference type="SUPFAM" id="SSF46785">
    <property type="entry name" value="Winged helix' DNA-binding domain"/>
    <property type="match status" value="1"/>
</dbReference>
<dbReference type="STRING" id="530584.SAMN05421630_1011148"/>
<evidence type="ECO:0000256" key="2">
    <source>
        <dbReference type="ARBA" id="ARBA00023015"/>
    </source>
</evidence>
<evidence type="ECO:0000256" key="1">
    <source>
        <dbReference type="ARBA" id="ARBA00009437"/>
    </source>
</evidence>